<feature type="domain" description="FAD/NAD(P)-binding" evidence="6">
    <location>
        <begin position="4"/>
        <end position="317"/>
    </location>
</feature>
<feature type="domain" description="External alternative NADH-ubiquinone oxidoreductase-like C-terminal" evidence="7">
    <location>
        <begin position="341"/>
        <end position="394"/>
    </location>
</feature>
<evidence type="ECO:0000313" key="8">
    <source>
        <dbReference type="EMBL" id="GAB49578.1"/>
    </source>
</evidence>
<keyword evidence="5" id="KW-0560">Oxidoreductase</keyword>
<evidence type="ECO:0000259" key="7">
    <source>
        <dbReference type="Pfam" id="PF22366"/>
    </source>
</evidence>
<dbReference type="PANTHER" id="PTHR42913:SF3">
    <property type="entry name" value="64 KDA MITOCHONDRIAL NADH DEHYDROGENASE (EUROFUNG)"/>
    <property type="match status" value="1"/>
</dbReference>
<dbReference type="OrthoDB" id="9781621at2"/>
<evidence type="ECO:0000256" key="4">
    <source>
        <dbReference type="ARBA" id="ARBA00022827"/>
    </source>
</evidence>
<dbReference type="InterPro" id="IPR051169">
    <property type="entry name" value="NADH-Q_oxidoreductase"/>
</dbReference>
<dbReference type="EMBL" id="BAFE01000089">
    <property type="protein sequence ID" value="GAB49578.1"/>
    <property type="molecule type" value="Genomic_DNA"/>
</dbReference>
<dbReference type="STRING" id="1089455.MOPEL_130_01850"/>
<keyword evidence="9" id="KW-1185">Reference proteome</keyword>
<proteinExistence type="inferred from homology"/>
<evidence type="ECO:0000259" key="6">
    <source>
        <dbReference type="Pfam" id="PF07992"/>
    </source>
</evidence>
<protein>
    <submittedName>
        <fullName evidence="8">Putative NADH dehydrogenase</fullName>
    </submittedName>
</protein>
<dbReference type="InterPro" id="IPR054585">
    <property type="entry name" value="NDH2-like_C"/>
</dbReference>
<dbReference type="AlphaFoldDB" id="H5UV20"/>
<evidence type="ECO:0000256" key="3">
    <source>
        <dbReference type="ARBA" id="ARBA00022630"/>
    </source>
</evidence>
<accession>H5UV20</accession>
<dbReference type="RefSeq" id="WP_009483421.1">
    <property type="nucleotide sequence ID" value="NZ_BAFE01000089.1"/>
</dbReference>
<name>H5UV20_9MICO</name>
<comment type="cofactor">
    <cofactor evidence="1">
        <name>FAD</name>
        <dbReference type="ChEBI" id="CHEBI:57692"/>
    </cofactor>
</comment>
<keyword evidence="3" id="KW-0285">Flavoprotein</keyword>
<organism evidence="8 9">
    <name type="scientific">Mobilicoccus pelagius NBRC 104925</name>
    <dbReference type="NCBI Taxonomy" id="1089455"/>
    <lineage>
        <taxon>Bacteria</taxon>
        <taxon>Bacillati</taxon>
        <taxon>Actinomycetota</taxon>
        <taxon>Actinomycetes</taxon>
        <taxon>Micrococcales</taxon>
        <taxon>Dermatophilaceae</taxon>
        <taxon>Mobilicoccus</taxon>
    </lineage>
</organism>
<evidence type="ECO:0000313" key="9">
    <source>
        <dbReference type="Proteomes" id="UP000004367"/>
    </source>
</evidence>
<dbReference type="GO" id="GO:0003955">
    <property type="term" value="F:NAD(P)H dehydrogenase (quinone) activity"/>
    <property type="evidence" value="ECO:0007669"/>
    <property type="project" value="TreeGrafter"/>
</dbReference>
<dbReference type="Gene3D" id="3.50.50.100">
    <property type="match status" value="1"/>
</dbReference>
<sequence length="431" mass="46678">MASRVVIVGAGFAGQHAYHELAEAGYEVTLVDRHPYTTFQPLLYQVATGGLNPGDIAFPLRRFVSRSKGRTKFRRATVTGIDTENKRVLTNRGEPIPYDTLVLAQGAGPNFFGIPGAKENARTIYSRAEALAVRDLLFSGLEQMTTQPDRERRFTVLVVGGGATGVEMAGTLAEMKSEAIPVVYPELSQDSFRVVLAEMADTLVAPFDPRLQRYTLHQLRKRGVDIRLGTAVKEVRPDSVDFADGSTMDVDLVIWASGFGAHPEVSEWGMPQGRGGRIEVEPNLQVKGHPDIYAIGDAAIEPGSPLPQLAQPAMQMGSHVGREIVAADKGLPPTPFGYDDKGTMATIGRNAAVAQFPSGRTVTGFPAWALWVGVHLATLLGGRNRLQAMVNTAFRYFAWPQSATNILGDTVVEDVQLDQSAGRPELPQQSE</sequence>
<dbReference type="Proteomes" id="UP000004367">
    <property type="component" value="Unassembled WGS sequence"/>
</dbReference>
<dbReference type="SUPFAM" id="SSF51905">
    <property type="entry name" value="FAD/NAD(P)-binding domain"/>
    <property type="match status" value="1"/>
</dbReference>
<dbReference type="InterPro" id="IPR023753">
    <property type="entry name" value="FAD/NAD-binding_dom"/>
</dbReference>
<gene>
    <name evidence="8" type="ORF">MOPEL_130_01850</name>
</gene>
<comment type="caution">
    <text evidence="8">The sequence shown here is derived from an EMBL/GenBank/DDBJ whole genome shotgun (WGS) entry which is preliminary data.</text>
</comment>
<dbReference type="PANTHER" id="PTHR42913">
    <property type="entry name" value="APOPTOSIS-INDUCING FACTOR 1"/>
    <property type="match status" value="1"/>
</dbReference>
<evidence type="ECO:0000256" key="1">
    <source>
        <dbReference type="ARBA" id="ARBA00001974"/>
    </source>
</evidence>
<dbReference type="InterPro" id="IPR036188">
    <property type="entry name" value="FAD/NAD-bd_sf"/>
</dbReference>
<reference evidence="8 9" key="1">
    <citation type="submission" date="2012-02" db="EMBL/GenBank/DDBJ databases">
        <title>Whole genome shotgun sequence of Mobilicoccus pelagius NBRC 104925.</title>
        <authorList>
            <person name="Yoshida Y."/>
            <person name="Hosoyama A."/>
            <person name="Tsuchikane K."/>
            <person name="Katsumata H."/>
            <person name="Yamazaki S."/>
            <person name="Fujita N."/>
        </authorList>
    </citation>
    <scope>NUCLEOTIDE SEQUENCE [LARGE SCALE GENOMIC DNA]</scope>
    <source>
        <strain evidence="8 9">NBRC 104925</strain>
    </source>
</reference>
<dbReference type="Pfam" id="PF22366">
    <property type="entry name" value="NDH2_C"/>
    <property type="match status" value="1"/>
</dbReference>
<evidence type="ECO:0000256" key="5">
    <source>
        <dbReference type="ARBA" id="ARBA00023002"/>
    </source>
</evidence>
<evidence type="ECO:0000256" key="2">
    <source>
        <dbReference type="ARBA" id="ARBA00005272"/>
    </source>
</evidence>
<keyword evidence="4" id="KW-0274">FAD</keyword>
<dbReference type="GO" id="GO:0019646">
    <property type="term" value="P:aerobic electron transport chain"/>
    <property type="evidence" value="ECO:0007669"/>
    <property type="project" value="TreeGrafter"/>
</dbReference>
<dbReference type="PRINTS" id="PR00411">
    <property type="entry name" value="PNDRDTASEI"/>
</dbReference>
<dbReference type="eggNOG" id="COG1252">
    <property type="taxonomic scope" value="Bacteria"/>
</dbReference>
<comment type="similarity">
    <text evidence="2">Belongs to the NADH dehydrogenase family.</text>
</comment>
<dbReference type="PRINTS" id="PR00368">
    <property type="entry name" value="FADPNR"/>
</dbReference>
<dbReference type="Pfam" id="PF07992">
    <property type="entry name" value="Pyr_redox_2"/>
    <property type="match status" value="1"/>
</dbReference>